<reference evidence="8 9" key="1">
    <citation type="submission" date="2019-10" db="EMBL/GenBank/DDBJ databases">
        <title>Alkaliphilus serpentinus sp. nov. and Alkaliphilus pronyensis sp. nov., two novel anaerobic alkaliphilic species isolated from the serpentinized-hosted hydrothermal field of the Prony Bay (New Caledonia).</title>
        <authorList>
            <person name="Postec A."/>
        </authorList>
    </citation>
    <scope>NUCLEOTIDE SEQUENCE [LARGE SCALE GENOMIC DNA]</scope>
    <source>
        <strain evidence="8 9">LacV</strain>
    </source>
</reference>
<dbReference type="SMART" id="SM00393">
    <property type="entry name" value="R3H"/>
    <property type="match status" value="1"/>
</dbReference>
<dbReference type="Proteomes" id="UP000432715">
    <property type="component" value="Unassembled WGS sequence"/>
</dbReference>
<organism evidence="8 9">
    <name type="scientific">Alkaliphilus pronyensis</name>
    <dbReference type="NCBI Taxonomy" id="1482732"/>
    <lineage>
        <taxon>Bacteria</taxon>
        <taxon>Bacillati</taxon>
        <taxon>Bacillota</taxon>
        <taxon>Clostridia</taxon>
        <taxon>Peptostreptococcales</taxon>
        <taxon>Natronincolaceae</taxon>
        <taxon>Alkaliphilus</taxon>
    </lineage>
</organism>
<keyword evidence="5 6" id="KW-0961">Cell wall biogenesis/degradation</keyword>
<dbReference type="Gene3D" id="3.30.300.20">
    <property type="match status" value="1"/>
</dbReference>
<comment type="domain">
    <text evidence="6">Has an N-terminal Jag-N domain and 2 RNA-binding domains (KH and R3H).</text>
</comment>
<comment type="similarity">
    <text evidence="6">Belongs to the KhpB RNA-binding protein family.</text>
</comment>
<comment type="function">
    <text evidence="6">A probable RNA chaperone. Forms a complex with KhpA which binds to cellular RNA and controls its expression. Plays a role in peptidoglycan (PG) homeostasis and cell length regulation.</text>
</comment>
<evidence type="ECO:0000256" key="3">
    <source>
        <dbReference type="ARBA" id="ARBA00022960"/>
    </source>
</evidence>
<dbReference type="InterPro" id="IPR001374">
    <property type="entry name" value="R3H_dom"/>
</dbReference>
<evidence type="ECO:0000256" key="4">
    <source>
        <dbReference type="ARBA" id="ARBA00023186"/>
    </source>
</evidence>
<dbReference type="HAMAP" id="MF_00867">
    <property type="entry name" value="KhpB"/>
    <property type="match status" value="1"/>
</dbReference>
<comment type="subunit">
    <text evidence="6">Forms a complex with KhpA.</text>
</comment>
<name>A0A6I0F6Z8_9FIRM</name>
<dbReference type="InterPro" id="IPR039247">
    <property type="entry name" value="KhpB"/>
</dbReference>
<evidence type="ECO:0000313" key="9">
    <source>
        <dbReference type="Proteomes" id="UP000432715"/>
    </source>
</evidence>
<evidence type="ECO:0000256" key="1">
    <source>
        <dbReference type="ARBA" id="ARBA00022490"/>
    </source>
</evidence>
<feature type="domain" description="R3H" evidence="7">
    <location>
        <begin position="140"/>
        <end position="206"/>
    </location>
</feature>
<comment type="subcellular location">
    <subcellularLocation>
        <location evidence="6">Cytoplasm</location>
    </subcellularLocation>
</comment>
<dbReference type="PROSITE" id="PS51061">
    <property type="entry name" value="R3H"/>
    <property type="match status" value="1"/>
</dbReference>
<dbReference type="NCBIfam" id="NF041568">
    <property type="entry name" value="Jag_EloR"/>
    <property type="match status" value="1"/>
</dbReference>
<dbReference type="Pfam" id="PF13083">
    <property type="entry name" value="KH_KhpA-B"/>
    <property type="match status" value="1"/>
</dbReference>
<dbReference type="InterPro" id="IPR036867">
    <property type="entry name" value="R3H_dom_sf"/>
</dbReference>
<dbReference type="InterPro" id="IPR032782">
    <property type="entry name" value="KhpB_N"/>
</dbReference>
<dbReference type="Gene3D" id="3.30.1370.50">
    <property type="entry name" value="R3H-like domain"/>
    <property type="match status" value="1"/>
</dbReference>
<evidence type="ECO:0000256" key="5">
    <source>
        <dbReference type="ARBA" id="ARBA00023316"/>
    </source>
</evidence>
<dbReference type="InterPro" id="IPR038247">
    <property type="entry name" value="Jag_N_dom_sf"/>
</dbReference>
<dbReference type="SMART" id="SM01245">
    <property type="entry name" value="Jag_N"/>
    <property type="match status" value="1"/>
</dbReference>
<sequence length="206" mass="23648">MNTIEVTGKSVEEAIEMGLVELKKNKEQVKIEILEKATKGFLGIIGTKMAKVKITVIDDPEEEAIKFLKKVFKAMSMEVEYQTSIKDNNLNITLDGPNMGVIIGRRGQTLDSLQYLVSLVVNRDRENYLKVFIDTENYREKREETLVRLANKMARKVKKIGKTVVLEPMNPYERRIIHAALQGNHYVQTYSEGEDPYRKVVITLKK</sequence>
<evidence type="ECO:0000259" key="7">
    <source>
        <dbReference type="PROSITE" id="PS51061"/>
    </source>
</evidence>
<evidence type="ECO:0000313" key="8">
    <source>
        <dbReference type="EMBL" id="KAB3533834.1"/>
    </source>
</evidence>
<accession>A0A6I0F6Z8</accession>
<dbReference type="Gene3D" id="3.30.30.80">
    <property type="entry name" value="probable RNA-binding protein from clostridium symbiosum atcc 14940"/>
    <property type="match status" value="1"/>
</dbReference>
<dbReference type="GO" id="GO:0005737">
    <property type="term" value="C:cytoplasm"/>
    <property type="evidence" value="ECO:0007669"/>
    <property type="project" value="UniProtKB-SubCell"/>
</dbReference>
<feature type="region of interest" description="Jag_N domain" evidence="6">
    <location>
        <begin position="5"/>
        <end position="55"/>
    </location>
</feature>
<keyword evidence="9" id="KW-1185">Reference proteome</keyword>
<keyword evidence="4 6" id="KW-0143">Chaperone</keyword>
<dbReference type="CDD" id="cd02414">
    <property type="entry name" value="KH-II_Jag"/>
    <property type="match status" value="1"/>
</dbReference>
<dbReference type="PROSITE" id="PS50084">
    <property type="entry name" value="KH_TYPE_1"/>
    <property type="match status" value="1"/>
</dbReference>
<dbReference type="InterPro" id="IPR038008">
    <property type="entry name" value="Jag_KH"/>
</dbReference>
<evidence type="ECO:0000256" key="2">
    <source>
        <dbReference type="ARBA" id="ARBA00022884"/>
    </source>
</evidence>
<evidence type="ECO:0000256" key="6">
    <source>
        <dbReference type="HAMAP-Rule" id="MF_00867"/>
    </source>
</evidence>
<dbReference type="GO" id="GO:0009252">
    <property type="term" value="P:peptidoglycan biosynthetic process"/>
    <property type="evidence" value="ECO:0007669"/>
    <property type="project" value="UniProtKB-UniRule"/>
</dbReference>
<dbReference type="Pfam" id="PF14804">
    <property type="entry name" value="Jag_N"/>
    <property type="match status" value="1"/>
</dbReference>
<dbReference type="GO" id="GO:0008360">
    <property type="term" value="P:regulation of cell shape"/>
    <property type="evidence" value="ECO:0007669"/>
    <property type="project" value="UniProtKB-KW"/>
</dbReference>
<dbReference type="GO" id="GO:0003723">
    <property type="term" value="F:RNA binding"/>
    <property type="evidence" value="ECO:0007669"/>
    <property type="project" value="UniProtKB-UniRule"/>
</dbReference>
<dbReference type="InterPro" id="IPR015946">
    <property type="entry name" value="KH_dom-like_a/b"/>
</dbReference>
<keyword evidence="1 6" id="KW-0963">Cytoplasm</keyword>
<dbReference type="InterPro" id="IPR034079">
    <property type="entry name" value="R3H_KhpB"/>
</dbReference>
<dbReference type="Pfam" id="PF01424">
    <property type="entry name" value="R3H"/>
    <property type="match status" value="1"/>
</dbReference>
<dbReference type="CDD" id="cd02644">
    <property type="entry name" value="R3H_jag"/>
    <property type="match status" value="1"/>
</dbReference>
<keyword evidence="2 6" id="KW-0694">RNA-binding</keyword>
<protein>
    <recommendedName>
        <fullName evidence="6">RNA-binding protein KhpB</fullName>
    </recommendedName>
    <alternativeName>
        <fullName evidence="6">RNA-binding protein EloR</fullName>
    </alternativeName>
</protein>
<dbReference type="SUPFAM" id="SSF82708">
    <property type="entry name" value="R3H domain"/>
    <property type="match status" value="1"/>
</dbReference>
<dbReference type="EMBL" id="WBZC01000038">
    <property type="protein sequence ID" value="KAB3533834.1"/>
    <property type="molecule type" value="Genomic_DNA"/>
</dbReference>
<proteinExistence type="inferred from homology"/>
<dbReference type="GO" id="GO:0071555">
    <property type="term" value="P:cell wall organization"/>
    <property type="evidence" value="ECO:0007669"/>
    <property type="project" value="UniProtKB-KW"/>
</dbReference>
<comment type="caution">
    <text evidence="8">The sequence shown here is derived from an EMBL/GenBank/DDBJ whole genome shotgun (WGS) entry which is preliminary data.</text>
</comment>
<gene>
    <name evidence="6" type="primary">khpB</name>
    <name evidence="6" type="synonym">eloR</name>
    <name evidence="8" type="ORF">F8154_10425</name>
</gene>
<dbReference type="PANTHER" id="PTHR35800">
    <property type="entry name" value="PROTEIN JAG"/>
    <property type="match status" value="1"/>
</dbReference>
<dbReference type="AlphaFoldDB" id="A0A6I0F6Z8"/>
<dbReference type="OrthoDB" id="9794483at2"/>
<keyword evidence="3 6" id="KW-0133">Cell shape</keyword>
<dbReference type="RefSeq" id="WP_151861553.1">
    <property type="nucleotide sequence ID" value="NZ_WBZC01000038.1"/>
</dbReference>
<dbReference type="PANTHER" id="PTHR35800:SF1">
    <property type="entry name" value="RNA-BINDING PROTEIN KHPB"/>
    <property type="match status" value="1"/>
</dbReference>